<keyword evidence="1" id="KW-1133">Transmembrane helix</keyword>
<proteinExistence type="predicted"/>
<feature type="transmembrane region" description="Helical" evidence="1">
    <location>
        <begin position="36"/>
        <end position="54"/>
    </location>
</feature>
<keyword evidence="1" id="KW-0472">Membrane</keyword>
<reference evidence="2 3" key="1">
    <citation type="journal article" date="2023" name="Int. J. Mol. Sci.">
        <title>De Novo Assembly and Annotation of 11 Diverse Shrub Willow (Salix) Genomes Reveals Novel Gene Organization in Sex-Linked Regions.</title>
        <authorList>
            <person name="Hyden B."/>
            <person name="Feng K."/>
            <person name="Yates T.B."/>
            <person name="Jawdy S."/>
            <person name="Cereghino C."/>
            <person name="Smart L.B."/>
            <person name="Muchero W."/>
        </authorList>
    </citation>
    <scope>NUCLEOTIDE SEQUENCE [LARGE SCALE GENOMIC DNA]</scope>
    <source>
        <tissue evidence="2">Shoot tip</tissue>
    </source>
</reference>
<evidence type="ECO:0000313" key="3">
    <source>
        <dbReference type="Proteomes" id="UP001162972"/>
    </source>
</evidence>
<organism evidence="2 3">
    <name type="scientific">Salix udensis</name>
    <dbReference type="NCBI Taxonomy" id="889485"/>
    <lineage>
        <taxon>Eukaryota</taxon>
        <taxon>Viridiplantae</taxon>
        <taxon>Streptophyta</taxon>
        <taxon>Embryophyta</taxon>
        <taxon>Tracheophyta</taxon>
        <taxon>Spermatophyta</taxon>
        <taxon>Magnoliopsida</taxon>
        <taxon>eudicotyledons</taxon>
        <taxon>Gunneridae</taxon>
        <taxon>Pentapetalae</taxon>
        <taxon>rosids</taxon>
        <taxon>fabids</taxon>
        <taxon>Malpighiales</taxon>
        <taxon>Salicaceae</taxon>
        <taxon>Saliceae</taxon>
        <taxon>Salix</taxon>
    </lineage>
</organism>
<dbReference type="Proteomes" id="UP001162972">
    <property type="component" value="Chromosome 16"/>
</dbReference>
<dbReference type="EMBL" id="JAPFFJ010000006">
    <property type="protein sequence ID" value="KAJ6424783.1"/>
    <property type="molecule type" value="Genomic_DNA"/>
</dbReference>
<keyword evidence="1" id="KW-0812">Transmembrane</keyword>
<dbReference type="AlphaFoldDB" id="A0AAD6PDR0"/>
<sequence>MLFQVSKCPTGVVTACLSIMPARLLVLKLDCEKMNSINVMGFIILIFTTLLIFVN</sequence>
<feature type="transmembrane region" description="Helical" evidence="1">
    <location>
        <begin position="12"/>
        <end position="29"/>
    </location>
</feature>
<comment type="caution">
    <text evidence="2">The sequence shown here is derived from an EMBL/GenBank/DDBJ whole genome shotgun (WGS) entry which is preliminary data.</text>
</comment>
<accession>A0AAD6PDR0</accession>
<keyword evidence="3" id="KW-1185">Reference proteome</keyword>
<gene>
    <name evidence="2" type="ORF">OIU84_025538</name>
</gene>
<evidence type="ECO:0000256" key="1">
    <source>
        <dbReference type="SAM" id="Phobius"/>
    </source>
</evidence>
<protein>
    <submittedName>
        <fullName evidence="2">Uncharacterized protein</fullName>
    </submittedName>
</protein>
<evidence type="ECO:0000313" key="2">
    <source>
        <dbReference type="EMBL" id="KAJ6424783.1"/>
    </source>
</evidence>
<name>A0AAD6PDR0_9ROSI</name>